<accession>A0AA36I887</accession>
<feature type="transmembrane region" description="Helical" evidence="1">
    <location>
        <begin position="327"/>
        <end position="346"/>
    </location>
</feature>
<keyword evidence="1" id="KW-0472">Membrane</keyword>
<reference evidence="2" key="1">
    <citation type="submission" date="2023-08" db="EMBL/GenBank/DDBJ databases">
        <authorList>
            <person name="Chen Y."/>
            <person name="Shah S."/>
            <person name="Dougan E. K."/>
            <person name="Thang M."/>
            <person name="Chan C."/>
        </authorList>
    </citation>
    <scope>NUCLEOTIDE SEQUENCE</scope>
</reference>
<keyword evidence="1" id="KW-0812">Transmembrane</keyword>
<keyword evidence="3" id="KW-1185">Reference proteome</keyword>
<feature type="transmembrane region" description="Helical" evidence="1">
    <location>
        <begin position="20"/>
        <end position="45"/>
    </location>
</feature>
<feature type="transmembrane region" description="Helical" evidence="1">
    <location>
        <begin position="66"/>
        <end position="86"/>
    </location>
</feature>
<gene>
    <name evidence="2" type="ORF">EVOR1521_LOCUS9897</name>
</gene>
<sequence>MPLNALWGYYLFDHVSEAPKIFYGFWFCGSLGLTLTTAFSLYHVVHDHMTLEQTLHREGHAVTPMNVQLAGAISTLPIFTAGVAYTCLWVPALGFVLELLIAIFSCIAIGSLVQYFLQALGEPPAPRRLMRKVPKKRWWCGSLCGGVNDLLPGLGLMWSKEPHRLQLTDLRFAFRVVAFFIWSFVFLSAWQASVSMVPTQVERDDRGWCNYPKPIGHTLQVLLIVFAVLSTFVGTAGLSIIANGVAFALGEADEELSKEKYGVLKKASVGQIYLQLPLIKVFMSFFPVAYPSPTILVPKTTMAFATGKGMWQSSGEYVPCPVYDADVMVHMFYCTTVILLMAYTSYHNMKLYIPSRDRDVARQLREELEARLIASGDDDDMQGTDGSINDR</sequence>
<feature type="transmembrane region" description="Helical" evidence="1">
    <location>
        <begin position="138"/>
        <end position="158"/>
    </location>
</feature>
<comment type="caution">
    <text evidence="2">The sequence shown here is derived from an EMBL/GenBank/DDBJ whole genome shotgun (WGS) entry which is preliminary data.</text>
</comment>
<dbReference type="Proteomes" id="UP001178507">
    <property type="component" value="Unassembled WGS sequence"/>
</dbReference>
<evidence type="ECO:0000256" key="1">
    <source>
        <dbReference type="SAM" id="Phobius"/>
    </source>
</evidence>
<proteinExistence type="predicted"/>
<feature type="transmembrane region" description="Helical" evidence="1">
    <location>
        <begin position="221"/>
        <end position="249"/>
    </location>
</feature>
<organism evidence="2 3">
    <name type="scientific">Effrenium voratum</name>
    <dbReference type="NCBI Taxonomy" id="2562239"/>
    <lineage>
        <taxon>Eukaryota</taxon>
        <taxon>Sar</taxon>
        <taxon>Alveolata</taxon>
        <taxon>Dinophyceae</taxon>
        <taxon>Suessiales</taxon>
        <taxon>Symbiodiniaceae</taxon>
        <taxon>Effrenium</taxon>
    </lineage>
</organism>
<protein>
    <submittedName>
        <fullName evidence="2">Uncharacterized protein</fullName>
    </submittedName>
</protein>
<feature type="transmembrane region" description="Helical" evidence="1">
    <location>
        <begin position="170"/>
        <end position="190"/>
    </location>
</feature>
<dbReference type="AlphaFoldDB" id="A0AA36I887"/>
<dbReference type="EMBL" id="CAUJNA010000913">
    <property type="protein sequence ID" value="CAJ1382537.1"/>
    <property type="molecule type" value="Genomic_DNA"/>
</dbReference>
<name>A0AA36I887_9DINO</name>
<feature type="transmembrane region" description="Helical" evidence="1">
    <location>
        <begin position="92"/>
        <end position="117"/>
    </location>
</feature>
<evidence type="ECO:0000313" key="2">
    <source>
        <dbReference type="EMBL" id="CAJ1382537.1"/>
    </source>
</evidence>
<evidence type="ECO:0000313" key="3">
    <source>
        <dbReference type="Proteomes" id="UP001178507"/>
    </source>
</evidence>
<keyword evidence="1" id="KW-1133">Transmembrane helix</keyword>